<dbReference type="PRINTS" id="PR00032">
    <property type="entry name" value="HTHARAC"/>
</dbReference>
<dbReference type="HOGENOM" id="CLU_000445_5_0_9"/>
<dbReference type="GO" id="GO:0003700">
    <property type="term" value="F:DNA-binding transcription factor activity"/>
    <property type="evidence" value="ECO:0007669"/>
    <property type="project" value="InterPro"/>
</dbReference>
<dbReference type="InterPro" id="IPR001789">
    <property type="entry name" value="Sig_transdc_resp-reg_receiver"/>
</dbReference>
<dbReference type="PANTHER" id="PTHR42713:SF3">
    <property type="entry name" value="TRANSCRIPTIONAL REGULATORY PROTEIN HPTR"/>
    <property type="match status" value="1"/>
</dbReference>
<keyword evidence="4" id="KW-0902">Two-component regulatory system</keyword>
<feature type="domain" description="Response regulatory" evidence="10">
    <location>
        <begin position="3"/>
        <end position="120"/>
    </location>
</feature>
<dbReference type="AlphaFoldDB" id="F8FRE7"/>
<dbReference type="SMART" id="SM00448">
    <property type="entry name" value="REC"/>
    <property type="match status" value="1"/>
</dbReference>
<dbReference type="InterPro" id="IPR009057">
    <property type="entry name" value="Homeodomain-like_sf"/>
</dbReference>
<dbReference type="InterPro" id="IPR018060">
    <property type="entry name" value="HTH_AraC"/>
</dbReference>
<feature type="modified residue" description="4-aspartylphosphate" evidence="8">
    <location>
        <position position="55"/>
    </location>
</feature>
<feature type="domain" description="HTH araC/xylS-type" evidence="9">
    <location>
        <begin position="440"/>
        <end position="538"/>
    </location>
</feature>
<comment type="subcellular location">
    <subcellularLocation>
        <location evidence="1">Cytoplasm</location>
    </subcellularLocation>
</comment>
<sequence length="538" mass="61766">MLSLLLVDDEMHIVETLAATIPWAELGIGTVHKAYSVSEALDIMNMTPADVVITDISMPGTDGLELVKSIHLYWKRTKCLLLSGYAEFEYAQEAIKHQIAGYLLKPVRDEELIARVQQVVSSIHQENELNNIYERAMKVAREQLPKIRSELLRDLLQGKRIDGPQLQERIGLLELPVQQGAEIGMMLVQFKDGFGESRGFELSLMEFAIGNLAEETFEDLGAVWMCKDIHDYLVIVLIPKPGQAAANPSYKKQVEKLCDQLYANVQQYLRVKISMVMGNWGTFPDQVTKLYDNLLMVFNKRFGHEKDLPVYVMSETESVTIHVLKRLYEPPMLLYVMEAGNWEAAREKLEGIFEELGQDWSESSEHLTEAFYTLFSSFSYIAHKNGHKLAHLISGEYSRGKELSSHITLEHLKEWTWKVFDLFERHALNETRNARVNAVKEAQKFIQGSLADHTSLQSIADHLQMNPAYLSRIYKLETGENLSDYVTRLKMEQAARQLKFTTKKIYEIAMELGYQNANYFIKIFKKHVGLTPQEYRNT</sequence>
<keyword evidence="6" id="KW-0238">DNA-binding</keyword>
<dbReference type="PROSITE" id="PS00041">
    <property type="entry name" value="HTH_ARAC_FAMILY_1"/>
    <property type="match status" value="1"/>
</dbReference>
<evidence type="ECO:0000313" key="11">
    <source>
        <dbReference type="EMBL" id="AEI40504.1"/>
    </source>
</evidence>
<evidence type="ECO:0000256" key="8">
    <source>
        <dbReference type="PROSITE-ProRule" id="PRU00169"/>
    </source>
</evidence>
<dbReference type="RefSeq" id="WP_013915666.1">
    <property type="nucleotide sequence ID" value="NC_015690.1"/>
</dbReference>
<keyword evidence="5" id="KW-0805">Transcription regulation</keyword>
<dbReference type="GO" id="GO:0000160">
    <property type="term" value="P:phosphorelay signal transduction system"/>
    <property type="evidence" value="ECO:0007669"/>
    <property type="project" value="UniProtKB-KW"/>
</dbReference>
<evidence type="ECO:0000259" key="10">
    <source>
        <dbReference type="PROSITE" id="PS50110"/>
    </source>
</evidence>
<evidence type="ECO:0000256" key="1">
    <source>
        <dbReference type="ARBA" id="ARBA00004496"/>
    </source>
</evidence>
<keyword evidence="2" id="KW-0963">Cytoplasm</keyword>
<dbReference type="Proteomes" id="UP000006620">
    <property type="component" value="Chromosome"/>
</dbReference>
<dbReference type="GO" id="GO:0005737">
    <property type="term" value="C:cytoplasm"/>
    <property type="evidence" value="ECO:0007669"/>
    <property type="project" value="UniProtKB-SubCell"/>
</dbReference>
<dbReference type="InterPro" id="IPR011006">
    <property type="entry name" value="CheY-like_superfamily"/>
</dbReference>
<dbReference type="KEGG" id="pms:KNP414_01943"/>
<evidence type="ECO:0000256" key="2">
    <source>
        <dbReference type="ARBA" id="ARBA00022490"/>
    </source>
</evidence>
<proteinExistence type="predicted"/>
<dbReference type="SUPFAM" id="SSF46689">
    <property type="entry name" value="Homeodomain-like"/>
    <property type="match status" value="2"/>
</dbReference>
<evidence type="ECO:0000256" key="5">
    <source>
        <dbReference type="ARBA" id="ARBA00023015"/>
    </source>
</evidence>
<evidence type="ECO:0000259" key="9">
    <source>
        <dbReference type="PROSITE" id="PS01124"/>
    </source>
</evidence>
<evidence type="ECO:0000256" key="6">
    <source>
        <dbReference type="ARBA" id="ARBA00023125"/>
    </source>
</evidence>
<gene>
    <name evidence="11" type="primary">yesN6</name>
    <name evidence="11" type="ordered locus">KNP414_01943</name>
</gene>
<protein>
    <submittedName>
        <fullName evidence="11">YesN6</fullName>
    </submittedName>
</protein>
<dbReference type="SUPFAM" id="SSF52172">
    <property type="entry name" value="CheY-like"/>
    <property type="match status" value="1"/>
</dbReference>
<dbReference type="EMBL" id="CP002869">
    <property type="protein sequence ID" value="AEI40504.1"/>
    <property type="molecule type" value="Genomic_DNA"/>
</dbReference>
<dbReference type="Pfam" id="PF12833">
    <property type="entry name" value="HTH_18"/>
    <property type="match status" value="1"/>
</dbReference>
<dbReference type="InterPro" id="IPR051552">
    <property type="entry name" value="HptR"/>
</dbReference>
<dbReference type="Pfam" id="PF00072">
    <property type="entry name" value="Response_reg"/>
    <property type="match status" value="1"/>
</dbReference>
<dbReference type="InterPro" id="IPR020449">
    <property type="entry name" value="Tscrpt_reg_AraC-type_HTH"/>
</dbReference>
<dbReference type="Gene3D" id="3.40.50.2300">
    <property type="match status" value="1"/>
</dbReference>
<organism evidence="11 12">
    <name type="scientific">Paenibacillus mucilaginosus (strain KNP414)</name>
    <dbReference type="NCBI Taxonomy" id="1036673"/>
    <lineage>
        <taxon>Bacteria</taxon>
        <taxon>Bacillati</taxon>
        <taxon>Bacillota</taxon>
        <taxon>Bacilli</taxon>
        <taxon>Bacillales</taxon>
        <taxon>Paenibacillaceae</taxon>
        <taxon>Paenibacillus</taxon>
    </lineage>
</organism>
<keyword evidence="7" id="KW-0804">Transcription</keyword>
<reference evidence="12" key="1">
    <citation type="submission" date="2011-06" db="EMBL/GenBank/DDBJ databases">
        <title>Complete genome sequence of Paenibacillus mucilaginosus KNP414.</title>
        <authorList>
            <person name="Wang J."/>
            <person name="Hu S."/>
            <person name="Hu X."/>
            <person name="Zhang B."/>
            <person name="Dong D."/>
            <person name="Zhang S."/>
            <person name="Zhao K."/>
            <person name="Wu D."/>
        </authorList>
    </citation>
    <scope>NUCLEOTIDE SEQUENCE [LARGE SCALE GENOMIC DNA]</scope>
    <source>
        <strain evidence="12">KNP414</strain>
    </source>
</reference>
<dbReference type="InterPro" id="IPR018062">
    <property type="entry name" value="HTH_AraC-typ_CS"/>
</dbReference>
<keyword evidence="3 8" id="KW-0597">Phosphoprotein</keyword>
<dbReference type="GO" id="GO:0043565">
    <property type="term" value="F:sequence-specific DNA binding"/>
    <property type="evidence" value="ECO:0007669"/>
    <property type="project" value="InterPro"/>
</dbReference>
<dbReference type="PROSITE" id="PS01124">
    <property type="entry name" value="HTH_ARAC_FAMILY_2"/>
    <property type="match status" value="1"/>
</dbReference>
<name>F8FRE7_PAEMK</name>
<evidence type="ECO:0000256" key="3">
    <source>
        <dbReference type="ARBA" id="ARBA00022553"/>
    </source>
</evidence>
<evidence type="ECO:0000256" key="4">
    <source>
        <dbReference type="ARBA" id="ARBA00023012"/>
    </source>
</evidence>
<reference evidence="11 12" key="2">
    <citation type="journal article" date="2013" name="Genome Announc.">
        <title>Genome Sequence of Growth-Improving Paenibacillus mucilaginosus Strain KNP414.</title>
        <authorList>
            <person name="Lu J.J."/>
            <person name="Wang J.F."/>
            <person name="Hu X.F."/>
        </authorList>
    </citation>
    <scope>NUCLEOTIDE SEQUENCE [LARGE SCALE GENOMIC DNA]</scope>
    <source>
        <strain evidence="11 12">KNP414</strain>
    </source>
</reference>
<dbReference type="Gene3D" id="1.10.10.60">
    <property type="entry name" value="Homeodomain-like"/>
    <property type="match status" value="2"/>
</dbReference>
<dbReference type="PANTHER" id="PTHR42713">
    <property type="entry name" value="HISTIDINE KINASE-RELATED"/>
    <property type="match status" value="1"/>
</dbReference>
<dbReference type="SMART" id="SM00342">
    <property type="entry name" value="HTH_ARAC"/>
    <property type="match status" value="1"/>
</dbReference>
<dbReference type="PROSITE" id="PS50110">
    <property type="entry name" value="RESPONSE_REGULATORY"/>
    <property type="match status" value="1"/>
</dbReference>
<evidence type="ECO:0000256" key="7">
    <source>
        <dbReference type="ARBA" id="ARBA00023163"/>
    </source>
</evidence>
<dbReference type="CDD" id="cd17536">
    <property type="entry name" value="REC_YesN-like"/>
    <property type="match status" value="1"/>
</dbReference>
<evidence type="ECO:0000313" key="12">
    <source>
        <dbReference type="Proteomes" id="UP000006620"/>
    </source>
</evidence>
<dbReference type="PATRIC" id="fig|1036673.3.peg.1738"/>
<accession>F8FRE7</accession>